<organism evidence="3 4">
    <name type="scientific">Triangularia setosa</name>
    <dbReference type="NCBI Taxonomy" id="2587417"/>
    <lineage>
        <taxon>Eukaryota</taxon>
        <taxon>Fungi</taxon>
        <taxon>Dikarya</taxon>
        <taxon>Ascomycota</taxon>
        <taxon>Pezizomycotina</taxon>
        <taxon>Sordariomycetes</taxon>
        <taxon>Sordariomycetidae</taxon>
        <taxon>Sordariales</taxon>
        <taxon>Podosporaceae</taxon>
        <taxon>Triangularia</taxon>
    </lineage>
</organism>
<evidence type="ECO:0000256" key="2">
    <source>
        <dbReference type="SAM" id="MobiDB-lite"/>
    </source>
</evidence>
<name>A0AAN6VXY4_9PEZI</name>
<proteinExistence type="predicted"/>
<dbReference type="EMBL" id="MU866598">
    <property type="protein sequence ID" value="KAK4171268.1"/>
    <property type="molecule type" value="Genomic_DNA"/>
</dbReference>
<feature type="coiled-coil region" evidence="1">
    <location>
        <begin position="41"/>
        <end position="68"/>
    </location>
</feature>
<reference evidence="3" key="2">
    <citation type="submission" date="2023-05" db="EMBL/GenBank/DDBJ databases">
        <authorList>
            <consortium name="Lawrence Berkeley National Laboratory"/>
            <person name="Steindorff A."/>
            <person name="Hensen N."/>
            <person name="Bonometti L."/>
            <person name="Westerberg I."/>
            <person name="Brannstrom I.O."/>
            <person name="Guillou S."/>
            <person name="Cros-Aarteil S."/>
            <person name="Calhoun S."/>
            <person name="Haridas S."/>
            <person name="Kuo A."/>
            <person name="Mondo S."/>
            <person name="Pangilinan J."/>
            <person name="Riley R."/>
            <person name="Labutti K."/>
            <person name="Andreopoulos B."/>
            <person name="Lipzen A."/>
            <person name="Chen C."/>
            <person name="Yanf M."/>
            <person name="Daum C."/>
            <person name="Ng V."/>
            <person name="Clum A."/>
            <person name="Ohm R."/>
            <person name="Martin F."/>
            <person name="Silar P."/>
            <person name="Natvig D."/>
            <person name="Lalanne C."/>
            <person name="Gautier V."/>
            <person name="Ament-Velasquez S.L."/>
            <person name="Kruys A."/>
            <person name="Hutchinson M.I."/>
            <person name="Powell A.J."/>
            <person name="Barry K."/>
            <person name="Miller A.N."/>
            <person name="Grigoriev I.V."/>
            <person name="Debuchy R."/>
            <person name="Gladieux P."/>
            <person name="Thoren M.H."/>
            <person name="Johannesson H."/>
        </authorList>
    </citation>
    <scope>NUCLEOTIDE SEQUENCE</scope>
    <source>
        <strain evidence="3">CBS 892.96</strain>
    </source>
</reference>
<keyword evidence="4" id="KW-1185">Reference proteome</keyword>
<reference evidence="3" key="1">
    <citation type="journal article" date="2023" name="Mol. Phylogenet. Evol.">
        <title>Genome-scale phylogeny and comparative genomics of the fungal order Sordariales.</title>
        <authorList>
            <person name="Hensen N."/>
            <person name="Bonometti L."/>
            <person name="Westerberg I."/>
            <person name="Brannstrom I.O."/>
            <person name="Guillou S."/>
            <person name="Cros-Aarteil S."/>
            <person name="Calhoun S."/>
            <person name="Haridas S."/>
            <person name="Kuo A."/>
            <person name="Mondo S."/>
            <person name="Pangilinan J."/>
            <person name="Riley R."/>
            <person name="LaButti K."/>
            <person name="Andreopoulos B."/>
            <person name="Lipzen A."/>
            <person name="Chen C."/>
            <person name="Yan M."/>
            <person name="Daum C."/>
            <person name="Ng V."/>
            <person name="Clum A."/>
            <person name="Steindorff A."/>
            <person name="Ohm R.A."/>
            <person name="Martin F."/>
            <person name="Silar P."/>
            <person name="Natvig D.O."/>
            <person name="Lalanne C."/>
            <person name="Gautier V."/>
            <person name="Ament-Velasquez S.L."/>
            <person name="Kruys A."/>
            <person name="Hutchinson M.I."/>
            <person name="Powell A.J."/>
            <person name="Barry K."/>
            <person name="Miller A.N."/>
            <person name="Grigoriev I.V."/>
            <person name="Debuchy R."/>
            <person name="Gladieux P."/>
            <person name="Hiltunen Thoren M."/>
            <person name="Johannesson H."/>
        </authorList>
    </citation>
    <scope>NUCLEOTIDE SEQUENCE</scope>
    <source>
        <strain evidence="3">CBS 892.96</strain>
    </source>
</reference>
<protein>
    <submittedName>
        <fullName evidence="3">Uncharacterized protein</fullName>
    </submittedName>
</protein>
<evidence type="ECO:0000313" key="3">
    <source>
        <dbReference type="EMBL" id="KAK4171268.1"/>
    </source>
</evidence>
<evidence type="ECO:0000313" key="4">
    <source>
        <dbReference type="Proteomes" id="UP001302321"/>
    </source>
</evidence>
<dbReference type="AlphaFoldDB" id="A0AAN6VXY4"/>
<gene>
    <name evidence="3" type="ORF">QBC36DRAFT_100115</name>
</gene>
<feature type="region of interest" description="Disordered" evidence="2">
    <location>
        <begin position="78"/>
        <end position="108"/>
    </location>
</feature>
<sequence length="108" mass="12007">MYNQLTKKKGLFVGIQGSTTFYVLIRGSLLSTEFSRPLSSKITKEDELETLKIEIEKRKRQVRGAELERPVQGPVILNGLRVRESSGTTTHDKQRGDEGPVYPGGSAT</sequence>
<evidence type="ECO:0000256" key="1">
    <source>
        <dbReference type="SAM" id="Coils"/>
    </source>
</evidence>
<comment type="caution">
    <text evidence="3">The sequence shown here is derived from an EMBL/GenBank/DDBJ whole genome shotgun (WGS) entry which is preliminary data.</text>
</comment>
<dbReference type="Proteomes" id="UP001302321">
    <property type="component" value="Unassembled WGS sequence"/>
</dbReference>
<accession>A0AAN6VXY4</accession>
<keyword evidence="1" id="KW-0175">Coiled coil</keyword>